<reference evidence="1 2" key="1">
    <citation type="journal article" date="2023" name="Mol. Biol. Evol.">
        <title>Genomics of Secondarily Temperate Adaptation in the Only Non-Antarctic Icefish.</title>
        <authorList>
            <person name="Rivera-Colon A.G."/>
            <person name="Rayamajhi N."/>
            <person name="Minhas B.F."/>
            <person name="Madrigal G."/>
            <person name="Bilyk K.T."/>
            <person name="Yoon V."/>
            <person name="Hune M."/>
            <person name="Gregory S."/>
            <person name="Cheng C.H.C."/>
            <person name="Catchen J.M."/>
        </authorList>
    </citation>
    <scope>NUCLEOTIDE SEQUENCE [LARGE SCALE GENOMIC DNA]</scope>
    <source>
        <strain evidence="1">JC2023a</strain>
    </source>
</reference>
<sequence>MLPQNASLEISLFLPEYSVVAIPKWTHWTNLRCDALWGGRVLVEPRRWGCCIPLSTLPASFRDVSLSRRSHAASRK</sequence>
<evidence type="ECO:0000313" key="2">
    <source>
        <dbReference type="Proteomes" id="UP001335648"/>
    </source>
</evidence>
<dbReference type="Proteomes" id="UP001335648">
    <property type="component" value="Unassembled WGS sequence"/>
</dbReference>
<accession>A0AAN8D5S6</accession>
<comment type="caution">
    <text evidence="1">The sequence shown here is derived from an EMBL/GenBank/DDBJ whole genome shotgun (WGS) entry which is preliminary data.</text>
</comment>
<dbReference type="AlphaFoldDB" id="A0AAN8D5S6"/>
<protein>
    <submittedName>
        <fullName evidence="1">Uncharacterized protein</fullName>
    </submittedName>
</protein>
<organism evidence="1 2">
    <name type="scientific">Champsocephalus esox</name>
    <name type="common">pike icefish</name>
    <dbReference type="NCBI Taxonomy" id="159716"/>
    <lineage>
        <taxon>Eukaryota</taxon>
        <taxon>Metazoa</taxon>
        <taxon>Chordata</taxon>
        <taxon>Craniata</taxon>
        <taxon>Vertebrata</taxon>
        <taxon>Euteleostomi</taxon>
        <taxon>Actinopterygii</taxon>
        <taxon>Neopterygii</taxon>
        <taxon>Teleostei</taxon>
        <taxon>Neoteleostei</taxon>
        <taxon>Acanthomorphata</taxon>
        <taxon>Eupercaria</taxon>
        <taxon>Perciformes</taxon>
        <taxon>Notothenioidei</taxon>
        <taxon>Channichthyidae</taxon>
        <taxon>Champsocephalus</taxon>
    </lineage>
</organism>
<dbReference type="EMBL" id="JAULUE010002046">
    <property type="protein sequence ID" value="KAK5915070.1"/>
    <property type="molecule type" value="Genomic_DNA"/>
</dbReference>
<keyword evidence="2" id="KW-1185">Reference proteome</keyword>
<evidence type="ECO:0000313" key="1">
    <source>
        <dbReference type="EMBL" id="KAK5915070.1"/>
    </source>
</evidence>
<proteinExistence type="predicted"/>
<gene>
    <name evidence="1" type="ORF">CesoFtcFv8_000700</name>
</gene>
<name>A0AAN8D5S6_9TELE</name>